<accession>A0AAD7CXF0</accession>
<proteinExistence type="predicted"/>
<keyword evidence="2" id="KW-1185">Reference proteome</keyword>
<gene>
    <name evidence="1" type="ORF">B0H17DRAFT_1142392</name>
</gene>
<dbReference type="Proteomes" id="UP001221757">
    <property type="component" value="Unassembled WGS sequence"/>
</dbReference>
<name>A0AAD7CXF0_MYCRO</name>
<dbReference type="AlphaFoldDB" id="A0AAD7CXF0"/>
<comment type="caution">
    <text evidence="1">The sequence shown here is derived from an EMBL/GenBank/DDBJ whole genome shotgun (WGS) entry which is preliminary data.</text>
</comment>
<evidence type="ECO:0000313" key="1">
    <source>
        <dbReference type="EMBL" id="KAJ7668839.1"/>
    </source>
</evidence>
<protein>
    <submittedName>
        <fullName evidence="1">Uncharacterized protein</fullName>
    </submittedName>
</protein>
<dbReference type="EMBL" id="JARKIE010000193">
    <property type="protein sequence ID" value="KAJ7668839.1"/>
    <property type="molecule type" value="Genomic_DNA"/>
</dbReference>
<evidence type="ECO:0000313" key="2">
    <source>
        <dbReference type="Proteomes" id="UP001221757"/>
    </source>
</evidence>
<organism evidence="1 2">
    <name type="scientific">Mycena rosella</name>
    <name type="common">Pink bonnet</name>
    <name type="synonym">Agaricus rosellus</name>
    <dbReference type="NCBI Taxonomy" id="1033263"/>
    <lineage>
        <taxon>Eukaryota</taxon>
        <taxon>Fungi</taxon>
        <taxon>Dikarya</taxon>
        <taxon>Basidiomycota</taxon>
        <taxon>Agaricomycotina</taxon>
        <taxon>Agaricomycetes</taxon>
        <taxon>Agaricomycetidae</taxon>
        <taxon>Agaricales</taxon>
        <taxon>Marasmiineae</taxon>
        <taxon>Mycenaceae</taxon>
        <taxon>Mycena</taxon>
    </lineage>
</organism>
<reference evidence="1" key="1">
    <citation type="submission" date="2023-03" db="EMBL/GenBank/DDBJ databases">
        <title>Massive genome expansion in bonnet fungi (Mycena s.s.) driven by repeated elements and novel gene families across ecological guilds.</title>
        <authorList>
            <consortium name="Lawrence Berkeley National Laboratory"/>
            <person name="Harder C.B."/>
            <person name="Miyauchi S."/>
            <person name="Viragh M."/>
            <person name="Kuo A."/>
            <person name="Thoen E."/>
            <person name="Andreopoulos B."/>
            <person name="Lu D."/>
            <person name="Skrede I."/>
            <person name="Drula E."/>
            <person name="Henrissat B."/>
            <person name="Morin E."/>
            <person name="Kohler A."/>
            <person name="Barry K."/>
            <person name="LaButti K."/>
            <person name="Morin E."/>
            <person name="Salamov A."/>
            <person name="Lipzen A."/>
            <person name="Mereny Z."/>
            <person name="Hegedus B."/>
            <person name="Baldrian P."/>
            <person name="Stursova M."/>
            <person name="Weitz H."/>
            <person name="Taylor A."/>
            <person name="Grigoriev I.V."/>
            <person name="Nagy L.G."/>
            <person name="Martin F."/>
            <person name="Kauserud H."/>
        </authorList>
    </citation>
    <scope>NUCLEOTIDE SEQUENCE</scope>
    <source>
        <strain evidence="1">CBHHK067</strain>
    </source>
</reference>
<sequence length="281" mass="31766">MWIYTTCRISNKFCFSTSIAPTFELGVKFKRRAGGLRFPPAVWIVSLAHASKWSRIERRQEAGVVYAEPGSIPGARVGFSFHPFFMSVEKRKSLSVAQALIRCCSTNINPDAGSAKELRIRGCSVRYTAVLNILSSFHLRNSRTRFDSRHPHLGIQNPFARISGGWHVIPKSYRPVLRITLDSDSSRNRSRVWKIFMPTQGQSQREIKVGDEVDIRAMLRGDSEQWSNNFEREGTVSLLDFNARWESASDSKIIALCAFVNVAGHANSRTQFDSRCPQIVP</sequence>